<feature type="domain" description="EAL" evidence="1">
    <location>
        <begin position="1"/>
        <end position="242"/>
    </location>
</feature>
<dbReference type="KEGG" id="dda:Dd703_1630"/>
<evidence type="ECO:0000313" key="3">
    <source>
        <dbReference type="Proteomes" id="UP000002734"/>
    </source>
</evidence>
<gene>
    <name evidence="2" type="ordered locus">Dd703_1630</name>
</gene>
<protein>
    <submittedName>
        <fullName evidence="2">Diguanylate phosphodiesterase</fullName>
    </submittedName>
</protein>
<dbReference type="AlphaFoldDB" id="C6C3T2"/>
<accession>C6C3T2</accession>
<dbReference type="InterPro" id="IPR035919">
    <property type="entry name" value="EAL_sf"/>
</dbReference>
<dbReference type="Proteomes" id="UP000002734">
    <property type="component" value="Chromosome"/>
</dbReference>
<name>C6C3T2_MUSP7</name>
<dbReference type="SUPFAM" id="SSF141868">
    <property type="entry name" value="EAL domain-like"/>
    <property type="match status" value="1"/>
</dbReference>
<keyword evidence="3" id="KW-1185">Reference proteome</keyword>
<dbReference type="SMART" id="SM00052">
    <property type="entry name" value="EAL"/>
    <property type="match status" value="1"/>
</dbReference>
<evidence type="ECO:0000259" key="1">
    <source>
        <dbReference type="PROSITE" id="PS50883"/>
    </source>
</evidence>
<dbReference type="InterPro" id="IPR001633">
    <property type="entry name" value="EAL_dom"/>
</dbReference>
<organism evidence="2 3">
    <name type="scientific">Musicola paradisiaca (strain Ech703)</name>
    <name type="common">Dickeya paradisiaca</name>
    <name type="synonym">Dickeya dadantii</name>
    <dbReference type="NCBI Taxonomy" id="579405"/>
    <lineage>
        <taxon>Bacteria</taxon>
        <taxon>Pseudomonadati</taxon>
        <taxon>Pseudomonadota</taxon>
        <taxon>Gammaproteobacteria</taxon>
        <taxon>Enterobacterales</taxon>
        <taxon>Pectobacteriaceae</taxon>
        <taxon>Musicola</taxon>
    </lineage>
</organism>
<reference evidence="2" key="1">
    <citation type="submission" date="2009-06" db="EMBL/GenBank/DDBJ databases">
        <title>Complete sequence of Dickeya dadantii Ech703.</title>
        <authorList>
            <consortium name="US DOE Joint Genome Institute"/>
            <person name="Lucas S."/>
            <person name="Copeland A."/>
            <person name="Lapidus A."/>
            <person name="Glavina del Rio T."/>
            <person name="Dalin E."/>
            <person name="Tice H."/>
            <person name="Bruce D."/>
            <person name="Goodwin L."/>
            <person name="Pitluck S."/>
            <person name="Chertkov O."/>
            <person name="Brettin T."/>
            <person name="Detter J.C."/>
            <person name="Han C."/>
            <person name="Larimer F."/>
            <person name="Land M."/>
            <person name="Hauser L."/>
            <person name="Kyrpides N."/>
            <person name="Mikhailova N."/>
            <person name="Balakrishnan V."/>
            <person name="Glasner J."/>
            <person name="Perna N.T."/>
        </authorList>
    </citation>
    <scope>NUCLEOTIDE SEQUENCE [LARGE SCALE GENOMIC DNA]</scope>
    <source>
        <strain evidence="2">Ech703</strain>
    </source>
</reference>
<dbReference type="eggNOG" id="COG2200">
    <property type="taxonomic scope" value="Bacteria"/>
</dbReference>
<dbReference type="Pfam" id="PF00563">
    <property type="entry name" value="EAL"/>
    <property type="match status" value="1"/>
</dbReference>
<dbReference type="STRING" id="579405.Dd703_1630"/>
<sequence>MRIQLEVDYVNHYSFLPVYGLDARLMAVEIVNRFHNESNNLSMPQEFLSGTLSQRQRKALLKEQLTILKSKSSWFIDNNINALLKIDYSLAEIFVEDDVLNEDFQSLPFLHLEMNETVSDISRGGDFSYLYKLGHDFPLWLDNFGSGKMNLKPFYDGIIHGVKMDVRFVGKLLARPTSVSIINPMLRVMRRHCPDLKVVAKGIDDKSFLEKAFEIEVNAVQGNLWPAFSQETLDLPLPISRHKQGVSC</sequence>
<dbReference type="EMBL" id="CP001654">
    <property type="protein sequence ID" value="ACS85427.1"/>
    <property type="molecule type" value="Genomic_DNA"/>
</dbReference>
<dbReference type="Gene3D" id="3.20.20.450">
    <property type="entry name" value="EAL domain"/>
    <property type="match status" value="1"/>
</dbReference>
<proteinExistence type="predicted"/>
<dbReference type="HOGENOM" id="CLU_089254_1_1_6"/>
<dbReference type="PROSITE" id="PS50883">
    <property type="entry name" value="EAL"/>
    <property type="match status" value="1"/>
</dbReference>
<evidence type="ECO:0000313" key="2">
    <source>
        <dbReference type="EMBL" id="ACS85427.1"/>
    </source>
</evidence>